<feature type="transmembrane region" description="Helical" evidence="1">
    <location>
        <begin position="40"/>
        <end position="57"/>
    </location>
</feature>
<dbReference type="AlphaFoldDB" id="A0AA40A6Z8"/>
<evidence type="ECO:0000256" key="1">
    <source>
        <dbReference type="SAM" id="Phobius"/>
    </source>
</evidence>
<sequence length="92" mass="10254">MQPSLQQECVLIGMGICNLISTSRSHTYALLIFARSDHGGCGLVLGLGFLVAPYLFVRKFTLYTPSSPWPSYIVIPCSGMLFHGWVKCWRQS</sequence>
<protein>
    <submittedName>
        <fullName evidence="2">Uncharacterized protein</fullName>
    </submittedName>
</protein>
<dbReference type="Proteomes" id="UP001172159">
    <property type="component" value="Unassembled WGS sequence"/>
</dbReference>
<name>A0AA40A6Z8_9PEZI</name>
<proteinExistence type="predicted"/>
<evidence type="ECO:0000313" key="3">
    <source>
        <dbReference type="Proteomes" id="UP001172159"/>
    </source>
</evidence>
<reference evidence="2" key="1">
    <citation type="submission" date="2023-06" db="EMBL/GenBank/DDBJ databases">
        <title>Genome-scale phylogeny and comparative genomics of the fungal order Sordariales.</title>
        <authorList>
            <consortium name="Lawrence Berkeley National Laboratory"/>
            <person name="Hensen N."/>
            <person name="Bonometti L."/>
            <person name="Westerberg I."/>
            <person name="Brannstrom I.O."/>
            <person name="Guillou S."/>
            <person name="Cros-Aarteil S."/>
            <person name="Calhoun S."/>
            <person name="Haridas S."/>
            <person name="Kuo A."/>
            <person name="Mondo S."/>
            <person name="Pangilinan J."/>
            <person name="Riley R."/>
            <person name="Labutti K."/>
            <person name="Andreopoulos B."/>
            <person name="Lipzen A."/>
            <person name="Chen C."/>
            <person name="Yanf M."/>
            <person name="Daum C."/>
            <person name="Ng V."/>
            <person name="Clum A."/>
            <person name="Steindorff A."/>
            <person name="Ohm R."/>
            <person name="Martin F."/>
            <person name="Silar P."/>
            <person name="Natvig D."/>
            <person name="Lalanne C."/>
            <person name="Gautier V."/>
            <person name="Ament-Velasquez S.L."/>
            <person name="Kruys A."/>
            <person name="Hutchinson M.I."/>
            <person name="Powell A.J."/>
            <person name="Barry K."/>
            <person name="Miller A.N."/>
            <person name="Grigoriev I.V."/>
            <person name="Debuchy R."/>
            <person name="Gladieux P."/>
            <person name="Thoren M.H."/>
            <person name="Johannesson H."/>
        </authorList>
    </citation>
    <scope>NUCLEOTIDE SEQUENCE</scope>
    <source>
        <strain evidence="2">CBS 540.89</strain>
    </source>
</reference>
<evidence type="ECO:0000313" key="2">
    <source>
        <dbReference type="EMBL" id="KAK0710382.1"/>
    </source>
</evidence>
<dbReference type="EMBL" id="JAUKTV010000017">
    <property type="protein sequence ID" value="KAK0710382.1"/>
    <property type="molecule type" value="Genomic_DNA"/>
</dbReference>
<keyword evidence="3" id="KW-1185">Reference proteome</keyword>
<keyword evidence="1" id="KW-0812">Transmembrane</keyword>
<gene>
    <name evidence="2" type="ORF">B0T21DRAFT_376513</name>
</gene>
<keyword evidence="1" id="KW-0472">Membrane</keyword>
<organism evidence="2 3">
    <name type="scientific">Apiosordaria backusii</name>
    <dbReference type="NCBI Taxonomy" id="314023"/>
    <lineage>
        <taxon>Eukaryota</taxon>
        <taxon>Fungi</taxon>
        <taxon>Dikarya</taxon>
        <taxon>Ascomycota</taxon>
        <taxon>Pezizomycotina</taxon>
        <taxon>Sordariomycetes</taxon>
        <taxon>Sordariomycetidae</taxon>
        <taxon>Sordariales</taxon>
        <taxon>Lasiosphaeriaceae</taxon>
        <taxon>Apiosordaria</taxon>
    </lineage>
</organism>
<feature type="transmembrane region" description="Helical" evidence="1">
    <location>
        <begin position="69"/>
        <end position="86"/>
    </location>
</feature>
<comment type="caution">
    <text evidence="2">The sequence shown here is derived from an EMBL/GenBank/DDBJ whole genome shotgun (WGS) entry which is preliminary data.</text>
</comment>
<accession>A0AA40A6Z8</accession>
<keyword evidence="1" id="KW-1133">Transmembrane helix</keyword>